<sequence length="121" mass="12554">MKPMEPAQAFPEALGGELEPGVDPDGVDSGVDPDGVDPVAEDGGGVTEEASAVLPTVGVVLVPPPTELPPAEFPPAQPVTDIVRQAMAAIPLTNWERRMGHDLALDGLLGCQRSCHQDRAV</sequence>
<feature type="compositionally biased region" description="Low complexity" evidence="1">
    <location>
        <begin position="27"/>
        <end position="38"/>
    </location>
</feature>
<dbReference type="AlphaFoldDB" id="A0AAU8DR48"/>
<reference evidence="2" key="1">
    <citation type="submission" date="2024-05" db="EMBL/GenBank/DDBJ databases">
        <authorList>
            <person name="Cai S.Y."/>
            <person name="Jin L.M."/>
            <person name="Li H.R."/>
        </authorList>
    </citation>
    <scope>NUCLEOTIDE SEQUENCE</scope>
    <source>
        <strain evidence="2">A5-74</strain>
    </source>
</reference>
<dbReference type="EMBL" id="CP159218">
    <property type="protein sequence ID" value="XCG63813.1"/>
    <property type="molecule type" value="Genomic_DNA"/>
</dbReference>
<feature type="region of interest" description="Disordered" evidence="1">
    <location>
        <begin position="1"/>
        <end position="48"/>
    </location>
</feature>
<accession>A0AAU8DR48</accession>
<dbReference type="RefSeq" id="WP_353649428.1">
    <property type="nucleotide sequence ID" value="NZ_CP159218.1"/>
</dbReference>
<gene>
    <name evidence="2" type="ORF">ABLG96_00190</name>
</gene>
<protein>
    <submittedName>
        <fullName evidence="2">Uncharacterized protein</fullName>
    </submittedName>
</protein>
<organism evidence="2">
    <name type="scientific">Nakamurella sp. A5-74</name>
    <dbReference type="NCBI Taxonomy" id="3158264"/>
    <lineage>
        <taxon>Bacteria</taxon>
        <taxon>Bacillati</taxon>
        <taxon>Actinomycetota</taxon>
        <taxon>Actinomycetes</taxon>
        <taxon>Nakamurellales</taxon>
        <taxon>Nakamurellaceae</taxon>
        <taxon>Nakamurella</taxon>
    </lineage>
</organism>
<evidence type="ECO:0000256" key="1">
    <source>
        <dbReference type="SAM" id="MobiDB-lite"/>
    </source>
</evidence>
<proteinExistence type="predicted"/>
<name>A0AAU8DR48_9ACTN</name>
<evidence type="ECO:0000313" key="2">
    <source>
        <dbReference type="EMBL" id="XCG63813.1"/>
    </source>
</evidence>